<protein>
    <recommendedName>
        <fullName evidence="4">DNA polymerase Y family protein</fullName>
    </recommendedName>
</protein>
<dbReference type="CDD" id="cd03468">
    <property type="entry name" value="PolY_like"/>
    <property type="match status" value="1"/>
</dbReference>
<proteinExistence type="predicted"/>
<dbReference type="InterPro" id="IPR050356">
    <property type="entry name" value="SulA_CellDiv_inhibitor"/>
</dbReference>
<comment type="caution">
    <text evidence="2">The sequence shown here is derived from an EMBL/GenBank/DDBJ whole genome shotgun (WGS) entry which is preliminary data.</text>
</comment>
<gene>
    <name evidence="2" type="ORF">NBRC116591_16660</name>
</gene>
<reference evidence="2 3" key="1">
    <citation type="submission" date="2024-04" db="EMBL/GenBank/DDBJ databases">
        <title>Draft genome sequence of Sessilibacter corallicola NBRC 116591.</title>
        <authorList>
            <person name="Miyakawa T."/>
            <person name="Kusuya Y."/>
            <person name="Miura T."/>
        </authorList>
    </citation>
    <scope>NUCLEOTIDE SEQUENCE [LARGE SCALE GENOMIC DNA]</scope>
    <source>
        <strain evidence="2 3">KU-00831-HH</strain>
    </source>
</reference>
<dbReference type="EMBL" id="BAABWN010000005">
    <property type="protein sequence ID" value="GAA6167855.1"/>
    <property type="molecule type" value="Genomic_DNA"/>
</dbReference>
<dbReference type="SUPFAM" id="SSF56672">
    <property type="entry name" value="DNA/RNA polymerases"/>
    <property type="match status" value="1"/>
</dbReference>
<keyword evidence="3" id="KW-1185">Reference proteome</keyword>
<evidence type="ECO:0008006" key="4">
    <source>
        <dbReference type="Google" id="ProtNLM"/>
    </source>
</evidence>
<name>A0ABQ0A876_9GAMM</name>
<dbReference type="RefSeq" id="WP_353302509.1">
    <property type="nucleotide sequence ID" value="NZ_BAABWN010000005.1"/>
</dbReference>
<organism evidence="2 3">
    <name type="scientific">Sessilibacter corallicola</name>
    <dbReference type="NCBI Taxonomy" id="2904075"/>
    <lineage>
        <taxon>Bacteria</taxon>
        <taxon>Pseudomonadati</taxon>
        <taxon>Pseudomonadota</taxon>
        <taxon>Gammaproteobacteria</taxon>
        <taxon>Cellvibrionales</taxon>
        <taxon>Cellvibrionaceae</taxon>
        <taxon>Sessilibacter</taxon>
    </lineage>
</organism>
<dbReference type="PANTHER" id="PTHR35369">
    <property type="entry name" value="BLR3025 PROTEIN-RELATED"/>
    <property type="match status" value="1"/>
</dbReference>
<keyword evidence="1" id="KW-0227">DNA damage</keyword>
<sequence>MLWLALRFPRFALDVFHRECSLEKNHTLEFSAEQLNQQATVVAHKELNRTKVLYANDVALAHKVYPGINLVTAQALLEAEKTEHEDNNANNSGPIILERDIRLEWKHLQWIADFCYDYTPYVKLHNTPLFNGRELNEHSLEQTQQTQSDQKQIHQNIIPPHSSCSEQSHLQPGVILEISGSLKLFSGLKNIQENIIAELRKNHINVSAGIGHTPEAAWVLSNYHSTLTEAHTVADYIHSMSSISTQALDCHQEVFKRLNKMGVSTLGELFSIPTAELGKRFGKSFLHYLQCLKGNARQALVRPKEIHQFKKKIDLDFPVQNTQLLEHAVSLLIYQLLIFLKKEQLQCEGVEWTLGSVNEHKKVVILCQPIHFDGELLKELTKLHFDHLSLTFEVNHLELKLIHFSSLNHINDEIFSLDQSGLNPVLVARQWQLLLTKLHNRLGKQSTQELSLQPEHLPELLNTWQASDIRPNKKQSNLSSGKKNTKASNASQSLAFQSLDLFSGDNHSTAINQDTINSCENVTAPKPAWLLHPPVSLKANNNQELFWQGKLTILLGPERIQGHWWDQSRHHNRDYFIAEQDDCRRVWIYHDRGQDQWFLHGVFS</sequence>
<evidence type="ECO:0000313" key="2">
    <source>
        <dbReference type="EMBL" id="GAA6167855.1"/>
    </source>
</evidence>
<evidence type="ECO:0000313" key="3">
    <source>
        <dbReference type="Proteomes" id="UP001465153"/>
    </source>
</evidence>
<dbReference type="PANTHER" id="PTHR35369:SF2">
    <property type="entry name" value="BLR3025 PROTEIN"/>
    <property type="match status" value="1"/>
</dbReference>
<dbReference type="InterPro" id="IPR043502">
    <property type="entry name" value="DNA/RNA_pol_sf"/>
</dbReference>
<accession>A0ABQ0A876</accession>
<evidence type="ECO:0000256" key="1">
    <source>
        <dbReference type="ARBA" id="ARBA00022763"/>
    </source>
</evidence>
<dbReference type="Proteomes" id="UP001465153">
    <property type="component" value="Unassembled WGS sequence"/>
</dbReference>